<keyword evidence="3" id="KW-1185">Reference proteome</keyword>
<keyword evidence="1" id="KW-0472">Membrane</keyword>
<evidence type="ECO:0000256" key="1">
    <source>
        <dbReference type="SAM" id="Phobius"/>
    </source>
</evidence>
<keyword evidence="1" id="KW-1133">Transmembrane helix</keyword>
<evidence type="ECO:0000313" key="3">
    <source>
        <dbReference type="Proteomes" id="UP001143486"/>
    </source>
</evidence>
<comment type="caution">
    <text evidence="2">The sequence shown here is derived from an EMBL/GenBank/DDBJ whole genome shotgun (WGS) entry which is preliminary data.</text>
</comment>
<feature type="transmembrane region" description="Helical" evidence="1">
    <location>
        <begin position="32"/>
        <end position="52"/>
    </location>
</feature>
<dbReference type="RefSeq" id="WP_271185177.1">
    <property type="nucleotide sequence ID" value="NZ_BSFE01000001.1"/>
</dbReference>
<dbReference type="AlphaFoldDB" id="A0A9W6IJR4"/>
<evidence type="ECO:0000313" key="2">
    <source>
        <dbReference type="EMBL" id="GLK50779.1"/>
    </source>
</evidence>
<feature type="transmembrane region" description="Helical" evidence="1">
    <location>
        <begin position="58"/>
        <end position="78"/>
    </location>
</feature>
<proteinExistence type="predicted"/>
<organism evidence="2 3">
    <name type="scientific">Maricaulis virginensis</name>
    <dbReference type="NCBI Taxonomy" id="144022"/>
    <lineage>
        <taxon>Bacteria</taxon>
        <taxon>Pseudomonadati</taxon>
        <taxon>Pseudomonadota</taxon>
        <taxon>Alphaproteobacteria</taxon>
        <taxon>Maricaulales</taxon>
        <taxon>Maricaulaceae</taxon>
        <taxon>Maricaulis</taxon>
    </lineage>
</organism>
<sequence length="328" mass="37181">MDERWDELWTNTLKPWLDELEVERKQALRHRLYCLAGGFAAGFTVGGLLYLWAGDGVFFFFGLFVSTVIGGIVGNQRVSRLAKQVKTRLNSAVAEALDLSYMEKPAEPARFQTLRDYDLLPSYNRRHFEDCFSGERQGCDFELYEAHLEQRRRSNKRTYYVTVFRGVIIRITFPRKVEGVTVITRDNGWFNGLAALGRSMGGHDLKRIGLVDPKFERIFEVYGDDQVLARYMLTPSFMERLLKLEEDLRGKRVRAMFDAHSGEGELLIAAETGNLFEIGSMSKPLADQSRVQALVGELTQVLGLIDLLVRPAIAGEPSLVEDVAEGQD</sequence>
<name>A0A9W6IJR4_9PROT</name>
<gene>
    <name evidence="2" type="ORF">GCM10017621_02870</name>
</gene>
<reference evidence="2" key="2">
    <citation type="submission" date="2023-01" db="EMBL/GenBank/DDBJ databases">
        <authorList>
            <person name="Sun Q."/>
            <person name="Evtushenko L."/>
        </authorList>
    </citation>
    <scope>NUCLEOTIDE SEQUENCE</scope>
    <source>
        <strain evidence="2">VKM B-1513</strain>
    </source>
</reference>
<dbReference type="InterPro" id="IPR021484">
    <property type="entry name" value="DUF3137"/>
</dbReference>
<protein>
    <recommendedName>
        <fullName evidence="4">DUF3137 domain-containing protein</fullName>
    </recommendedName>
</protein>
<evidence type="ECO:0008006" key="4">
    <source>
        <dbReference type="Google" id="ProtNLM"/>
    </source>
</evidence>
<dbReference type="Pfam" id="PF11335">
    <property type="entry name" value="DUF3137"/>
    <property type="match status" value="1"/>
</dbReference>
<keyword evidence="1" id="KW-0812">Transmembrane</keyword>
<dbReference type="EMBL" id="BSFE01000001">
    <property type="protein sequence ID" value="GLK50779.1"/>
    <property type="molecule type" value="Genomic_DNA"/>
</dbReference>
<reference evidence="2" key="1">
    <citation type="journal article" date="2014" name="Int. J. Syst. Evol. Microbiol.">
        <title>Complete genome sequence of Corynebacterium casei LMG S-19264T (=DSM 44701T), isolated from a smear-ripened cheese.</title>
        <authorList>
            <consortium name="US DOE Joint Genome Institute (JGI-PGF)"/>
            <person name="Walter F."/>
            <person name="Albersmeier A."/>
            <person name="Kalinowski J."/>
            <person name="Ruckert C."/>
        </authorList>
    </citation>
    <scope>NUCLEOTIDE SEQUENCE</scope>
    <source>
        <strain evidence="2">VKM B-1513</strain>
    </source>
</reference>
<accession>A0A9W6IJR4</accession>
<dbReference type="Proteomes" id="UP001143486">
    <property type="component" value="Unassembled WGS sequence"/>
</dbReference>